<reference evidence="2 3" key="1">
    <citation type="journal article" date="2019" name="Environ. Microbiol.">
        <title>Species interactions and distinct microbial communities in high Arctic permafrost affected cryosols are associated with the CH4 and CO2 gas fluxes.</title>
        <authorList>
            <person name="Altshuler I."/>
            <person name="Hamel J."/>
            <person name="Turney S."/>
            <person name="Magnuson E."/>
            <person name="Levesque R."/>
            <person name="Greer C."/>
            <person name="Whyte L.G."/>
        </authorList>
    </citation>
    <scope>NUCLEOTIDE SEQUENCE [LARGE SCALE GENOMIC DNA]</scope>
    <source>
        <strain evidence="2 3">E4</strain>
    </source>
</reference>
<evidence type="ECO:0000313" key="3">
    <source>
        <dbReference type="Proteomes" id="UP000317663"/>
    </source>
</evidence>
<organism evidence="2 3">
    <name type="scientific">Ewingella americana</name>
    <dbReference type="NCBI Taxonomy" id="41202"/>
    <lineage>
        <taxon>Bacteria</taxon>
        <taxon>Pseudomonadati</taxon>
        <taxon>Pseudomonadota</taxon>
        <taxon>Gammaproteobacteria</taxon>
        <taxon>Enterobacterales</taxon>
        <taxon>Yersiniaceae</taxon>
        <taxon>Ewingella</taxon>
    </lineage>
</organism>
<dbReference type="OrthoDB" id="6461993at2"/>
<protein>
    <submittedName>
        <fullName evidence="2">Uncharacterized protein</fullName>
    </submittedName>
</protein>
<keyword evidence="1" id="KW-0472">Membrane</keyword>
<sequence>MPVYLDAIPDLAPRIPRPVTRHWLYLLGAMMILGSVLVFGLWTQERSGLVFWFMASGLPFCLWGLLFSMRRFGYKCDQVWAASWNRERERLLEQEITRGQRAARVLQAGVISQLGNGTEKLLLAVKSSEPQLRMQSPRLGGLPVRHSRLPGFADKQQFQDLDTALKTIARQVRSVLDKIPTDVLCWLMVDCDVAGVPDANEKIHDMITAQTGKTFRLLNAKGFTAFDFWLDEIWKQPAVLLAISAVIRAKPQDDEGEAMTWTLLLNRDHSSFPNAVKLHRPQKGSIGTISQVLSRALLWSQISGGDVKEAWTTGKAPAQGGAWSEACEENGLIFGMAEDNRDVDQTTGYTGNAAPWLAVNLAVTMAQQGSAQVVVAETNPEEIWVVNITPANNTGINQDLS</sequence>
<keyword evidence="1" id="KW-0812">Transmembrane</keyword>
<keyword evidence="1" id="KW-1133">Transmembrane helix</keyword>
<name>A0A502G1I5_9GAMM</name>
<accession>A0A502G1I5</accession>
<proteinExistence type="predicted"/>
<feature type="transmembrane region" description="Helical" evidence="1">
    <location>
        <begin position="23"/>
        <end position="43"/>
    </location>
</feature>
<dbReference type="AlphaFoldDB" id="A0A502G1I5"/>
<comment type="caution">
    <text evidence="2">The sequence shown here is derived from an EMBL/GenBank/DDBJ whole genome shotgun (WGS) entry which is preliminary data.</text>
</comment>
<evidence type="ECO:0000256" key="1">
    <source>
        <dbReference type="SAM" id="Phobius"/>
    </source>
</evidence>
<keyword evidence="3" id="KW-1185">Reference proteome</keyword>
<dbReference type="EMBL" id="RCZD01000019">
    <property type="protein sequence ID" value="TPG55422.1"/>
    <property type="molecule type" value="Genomic_DNA"/>
</dbReference>
<evidence type="ECO:0000313" key="2">
    <source>
        <dbReference type="EMBL" id="TPG55422.1"/>
    </source>
</evidence>
<feature type="transmembrane region" description="Helical" evidence="1">
    <location>
        <begin position="49"/>
        <end position="67"/>
    </location>
</feature>
<gene>
    <name evidence="2" type="ORF">EAH77_23670</name>
</gene>
<dbReference type="Proteomes" id="UP000317663">
    <property type="component" value="Unassembled WGS sequence"/>
</dbReference>
<dbReference type="RefSeq" id="WP_140475648.1">
    <property type="nucleotide sequence ID" value="NZ_RCZD01000019.1"/>
</dbReference>